<dbReference type="AlphaFoldDB" id="A0A5J5EJN8"/>
<evidence type="ECO:0000313" key="1">
    <source>
        <dbReference type="EMBL" id="KAA8895393.1"/>
    </source>
</evidence>
<accession>A0A5J5EJN8</accession>
<dbReference type="EMBL" id="VXIS01000268">
    <property type="protein sequence ID" value="KAA8895393.1"/>
    <property type="molecule type" value="Genomic_DNA"/>
</dbReference>
<evidence type="ECO:0000313" key="2">
    <source>
        <dbReference type="Proteomes" id="UP000326924"/>
    </source>
</evidence>
<gene>
    <name evidence="1" type="ORF">FN846DRAFT_969866</name>
</gene>
<dbReference type="Proteomes" id="UP000326924">
    <property type="component" value="Unassembled WGS sequence"/>
</dbReference>
<dbReference type="OrthoDB" id="10669779at2759"/>
<dbReference type="InParanoid" id="A0A5J5EJN8"/>
<name>A0A5J5EJN8_9PEZI</name>
<reference evidence="1 2" key="1">
    <citation type="submission" date="2019-09" db="EMBL/GenBank/DDBJ databases">
        <title>Draft genome of the ectomycorrhizal ascomycete Sphaerosporella brunnea.</title>
        <authorList>
            <consortium name="DOE Joint Genome Institute"/>
            <person name="Benucci G.M."/>
            <person name="Marozzi G."/>
            <person name="Antonielli L."/>
            <person name="Sanchez S."/>
            <person name="Marco P."/>
            <person name="Wang X."/>
            <person name="Falini L.B."/>
            <person name="Barry K."/>
            <person name="Haridas S."/>
            <person name="Lipzen A."/>
            <person name="Labutti K."/>
            <person name="Grigoriev I.V."/>
            <person name="Murat C."/>
            <person name="Martin F."/>
            <person name="Albertini E."/>
            <person name="Donnini D."/>
            <person name="Bonito G."/>
        </authorList>
    </citation>
    <scope>NUCLEOTIDE SEQUENCE [LARGE SCALE GENOMIC DNA]</scope>
    <source>
        <strain evidence="1 2">Sb_GMNB300</strain>
    </source>
</reference>
<protein>
    <submittedName>
        <fullName evidence="1">Uncharacterized protein</fullName>
    </submittedName>
</protein>
<keyword evidence="2" id="KW-1185">Reference proteome</keyword>
<organism evidence="1 2">
    <name type="scientific">Sphaerosporella brunnea</name>
    <dbReference type="NCBI Taxonomy" id="1250544"/>
    <lineage>
        <taxon>Eukaryota</taxon>
        <taxon>Fungi</taxon>
        <taxon>Dikarya</taxon>
        <taxon>Ascomycota</taxon>
        <taxon>Pezizomycotina</taxon>
        <taxon>Pezizomycetes</taxon>
        <taxon>Pezizales</taxon>
        <taxon>Pyronemataceae</taxon>
        <taxon>Sphaerosporella</taxon>
    </lineage>
</organism>
<comment type="caution">
    <text evidence="1">The sequence shown here is derived from an EMBL/GenBank/DDBJ whole genome shotgun (WGS) entry which is preliminary data.</text>
</comment>
<proteinExistence type="predicted"/>
<sequence>MCKYPKIAWRRTRLLKVIHARSVGFRPDVLPHSAKMVALRSQSFLQLVSDAHESLSTYESRSLQKPHGLPPAVVVEFGTTHLRYTRSYNFTRTQLFNNIKTIMYFKTFAVLALSAFALADDSAAEKAQIQSALAAYSDIPGVSKMISVYSKYATVSGFAEFNSALADKAMTYMVTQTHLTGIPTATDPAALATDPAMLAVLSDYESLVTAFAATETYMTGAAKSSFAADLKSALAADATATAHSTKTTGGVAVQSANPAPALKAGLAGAVAAAGVAAVALL</sequence>